<dbReference type="EMBL" id="FAXA01000010">
    <property type="protein sequence ID" value="CUV01128.1"/>
    <property type="molecule type" value="Genomic_DNA"/>
</dbReference>
<keyword evidence="1 3" id="KW-0560">Oxidoreductase</keyword>
<dbReference type="PROSITE" id="PS51257">
    <property type="entry name" value="PROKAR_LIPOPROTEIN"/>
    <property type="match status" value="1"/>
</dbReference>
<dbReference type="PANTHER" id="PTHR13847:SF289">
    <property type="entry name" value="GLYCINE OXIDASE"/>
    <property type="match status" value="1"/>
</dbReference>
<accession>A0A160V6D9</accession>
<gene>
    <name evidence="3" type="ORF">MGWOODY_Clf2461</name>
</gene>
<feature type="domain" description="FAD dependent oxidoreductase" evidence="2">
    <location>
        <begin position="7"/>
        <end position="351"/>
    </location>
</feature>
<dbReference type="Gene3D" id="3.50.50.60">
    <property type="entry name" value="FAD/NAD(P)-binding domain"/>
    <property type="match status" value="1"/>
</dbReference>
<evidence type="ECO:0000313" key="3">
    <source>
        <dbReference type="EMBL" id="CUV01128.1"/>
    </source>
</evidence>
<dbReference type="Pfam" id="PF01266">
    <property type="entry name" value="DAO"/>
    <property type="match status" value="1"/>
</dbReference>
<dbReference type="SUPFAM" id="SSF54373">
    <property type="entry name" value="FAD-linked reductases, C-terminal domain"/>
    <property type="match status" value="1"/>
</dbReference>
<dbReference type="GO" id="GO:0005737">
    <property type="term" value="C:cytoplasm"/>
    <property type="evidence" value="ECO:0007669"/>
    <property type="project" value="TreeGrafter"/>
</dbReference>
<proteinExistence type="predicted"/>
<dbReference type="InterPro" id="IPR036188">
    <property type="entry name" value="FAD/NAD-bd_sf"/>
</dbReference>
<sequence length="375" mass="40684">MTTDSRDVVIVGGGIVACLSGYLLGRRGYKVTILEADSLGSHASGFAFGGLDPLTGIGLPEPLLDFSLWCFVRHRSLARELHEATGIDVGFELRDRLTLAFNNEETKVLKDQIEWMKDVGGFTVEWVSNAEARRLEPQVSGEITGALCQRSPGALEPYRFILAAMRAAERYGVEMLQRRAIGLISDGDRVTGVTLESGTIDAGIVVLAMGPWTGLASEWCGVDIPVTPLKGQILRLRTLHDPLKMAVNYAHSYVATKSDGLIWAGTTEEETGFDDSLNSAARDSIMADFLKMIPGMTDAELLQQTACLRPLSADGLPIVDKVTGWENLYVSTGAGRKGILWSTGMAHALFEMIDEGAVDVIGAEHLKLDRFPEKV</sequence>
<dbReference type="EC" id="1.4.3.19" evidence="3"/>
<dbReference type="Gene3D" id="3.30.9.10">
    <property type="entry name" value="D-Amino Acid Oxidase, subunit A, domain 2"/>
    <property type="match status" value="1"/>
</dbReference>
<organism evidence="3">
    <name type="scientific">hydrothermal vent metagenome</name>
    <dbReference type="NCBI Taxonomy" id="652676"/>
    <lineage>
        <taxon>unclassified sequences</taxon>
        <taxon>metagenomes</taxon>
        <taxon>ecological metagenomes</taxon>
    </lineage>
</organism>
<name>A0A160V6D9_9ZZZZ</name>
<dbReference type="AlphaFoldDB" id="A0A160V6D9"/>
<dbReference type="PANTHER" id="PTHR13847">
    <property type="entry name" value="SARCOSINE DEHYDROGENASE-RELATED"/>
    <property type="match status" value="1"/>
</dbReference>
<dbReference type="InterPro" id="IPR006076">
    <property type="entry name" value="FAD-dep_OxRdtase"/>
</dbReference>
<reference evidence="3" key="1">
    <citation type="submission" date="2015-10" db="EMBL/GenBank/DDBJ databases">
        <authorList>
            <person name="Gilbert D.G."/>
        </authorList>
    </citation>
    <scope>NUCLEOTIDE SEQUENCE</scope>
</reference>
<dbReference type="GO" id="GO:0043799">
    <property type="term" value="F:glycine oxidase activity"/>
    <property type="evidence" value="ECO:0007669"/>
    <property type="project" value="UniProtKB-EC"/>
</dbReference>
<dbReference type="SUPFAM" id="SSF51905">
    <property type="entry name" value="FAD/NAD(P)-binding domain"/>
    <property type="match status" value="1"/>
</dbReference>
<evidence type="ECO:0000259" key="2">
    <source>
        <dbReference type="Pfam" id="PF01266"/>
    </source>
</evidence>
<protein>
    <submittedName>
        <fullName evidence="3">Glycine oxidase ThiO</fullName>
        <ecNumber evidence="3">1.4.3.19</ecNumber>
    </submittedName>
</protein>
<evidence type="ECO:0000256" key="1">
    <source>
        <dbReference type="ARBA" id="ARBA00023002"/>
    </source>
</evidence>